<dbReference type="RefSeq" id="WP_153546262.1">
    <property type="nucleotide sequence ID" value="NZ_WIXK01000003.1"/>
</dbReference>
<dbReference type="Proteomes" id="UP000436694">
    <property type="component" value="Unassembled WGS sequence"/>
</dbReference>
<name>A0A844ASK3_9RHOB</name>
<gene>
    <name evidence="1" type="ORF">GG681_06315</name>
</gene>
<sequence length="309" mass="34698">MIQLEGTAFSSYRICFDGETVIATQRKSFRRTNLEAMILQHLSPICDDVPQYLGVLDGVLFQSDLGANRLHGLIGDHCLEDQVELTAEACAAIFRYQSAARQSGLVNLVPVIGQSQDWLNNLVSSVDTLQLFSLGIPDSFNYHAVAEFLQGVGHNFVKWNCRPQYAVVCDDGFLRWHGFELSGARHGAEDFAWLFGDESWVLDPRHMIAVTKETFDKSYGLALPDFLDFLSVYTTMHCALRFNLIIREAQENGWDCENEGRRKEHPGISPAYAKQLCAVGAFFAERNKLTRALVPNFEQTARVIAAIEL</sequence>
<comment type="caution">
    <text evidence="1">The sequence shown here is derived from an EMBL/GenBank/DDBJ whole genome shotgun (WGS) entry which is preliminary data.</text>
</comment>
<reference evidence="1 2" key="1">
    <citation type="submission" date="2019-10" db="EMBL/GenBank/DDBJ databases">
        <title>Epibacterium sp. nov., isolated from seawater.</title>
        <authorList>
            <person name="Zhang X."/>
            <person name="Li N."/>
        </authorList>
    </citation>
    <scope>NUCLEOTIDE SEQUENCE [LARGE SCALE GENOMIC DNA]</scope>
    <source>
        <strain evidence="1 2">SM1969</strain>
    </source>
</reference>
<accession>A0A844ASK3</accession>
<evidence type="ECO:0000313" key="2">
    <source>
        <dbReference type="Proteomes" id="UP000436694"/>
    </source>
</evidence>
<dbReference type="AlphaFoldDB" id="A0A844ASK3"/>
<protein>
    <submittedName>
        <fullName evidence="1">Uncharacterized protein</fullName>
    </submittedName>
</protein>
<dbReference type="EMBL" id="WIXK01000003">
    <property type="protein sequence ID" value="MQY42248.1"/>
    <property type="molecule type" value="Genomic_DNA"/>
</dbReference>
<evidence type="ECO:0000313" key="1">
    <source>
        <dbReference type="EMBL" id="MQY42248.1"/>
    </source>
</evidence>
<organism evidence="1 2">
    <name type="scientific">Tritonibacter aquimaris</name>
    <dbReference type="NCBI Taxonomy" id="2663379"/>
    <lineage>
        <taxon>Bacteria</taxon>
        <taxon>Pseudomonadati</taxon>
        <taxon>Pseudomonadota</taxon>
        <taxon>Alphaproteobacteria</taxon>
        <taxon>Rhodobacterales</taxon>
        <taxon>Paracoccaceae</taxon>
        <taxon>Tritonibacter</taxon>
    </lineage>
</organism>
<keyword evidence="2" id="KW-1185">Reference proteome</keyword>
<proteinExistence type="predicted"/>